<dbReference type="RefSeq" id="WP_024269678.1">
    <property type="nucleotide sequence ID" value="NC_023035.1"/>
</dbReference>
<dbReference type="PANTHER" id="PTHR42828">
    <property type="entry name" value="DHBP SYNTHASE RIBB-LIKE ALPHA/BETA DOMAIN-CONTAINING PROTEIN"/>
    <property type="match status" value="1"/>
</dbReference>
<dbReference type="SUPFAM" id="SSF55821">
    <property type="entry name" value="YrdC/RibB"/>
    <property type="match status" value="1"/>
</dbReference>
<reference evidence="2 3" key="1">
    <citation type="journal article" date="2015" name="Stand. Genomic Sci.">
        <title>Complete genome sequence and description of Salinispira pacifica gen. nov., sp. nov., a novel spirochaete isolated form a hypersaline microbial mat.</title>
        <authorList>
            <person name="Ben Hania W."/>
            <person name="Joseph M."/>
            <person name="Schumann P."/>
            <person name="Bunk B."/>
            <person name="Fiebig A."/>
            <person name="Sproer C."/>
            <person name="Klenk H.P."/>
            <person name="Fardeau M.L."/>
            <person name="Spring S."/>
        </authorList>
    </citation>
    <scope>NUCLEOTIDE SEQUENCE [LARGE SCALE GENOMIC DNA]</scope>
    <source>
        <strain evidence="2 3">L21-RPul-D2</strain>
    </source>
</reference>
<dbReference type="PANTHER" id="PTHR42828:SF3">
    <property type="entry name" value="THREONYLCARBAMOYL-AMP SYNTHASE"/>
    <property type="match status" value="1"/>
</dbReference>
<gene>
    <name evidence="2" type="ORF">L21SP2_3454</name>
</gene>
<keyword evidence="3" id="KW-1185">Reference proteome</keyword>
<dbReference type="NCBIfam" id="TIGR00057">
    <property type="entry name" value="L-threonylcarbamoyladenylate synthase"/>
    <property type="match status" value="1"/>
</dbReference>
<dbReference type="Pfam" id="PF01300">
    <property type="entry name" value="Sua5_yciO_yrdC"/>
    <property type="match status" value="1"/>
</dbReference>
<dbReference type="PROSITE" id="PS51163">
    <property type="entry name" value="YRDC"/>
    <property type="match status" value="1"/>
</dbReference>
<evidence type="ECO:0000313" key="3">
    <source>
        <dbReference type="Proteomes" id="UP000018680"/>
    </source>
</evidence>
<dbReference type="STRING" id="1307761.L21SP2_3454"/>
<organism evidence="2 3">
    <name type="scientific">Salinispira pacifica</name>
    <dbReference type="NCBI Taxonomy" id="1307761"/>
    <lineage>
        <taxon>Bacteria</taxon>
        <taxon>Pseudomonadati</taxon>
        <taxon>Spirochaetota</taxon>
        <taxon>Spirochaetia</taxon>
        <taxon>Spirochaetales</taxon>
        <taxon>Spirochaetaceae</taxon>
        <taxon>Salinispira</taxon>
    </lineage>
</organism>
<accession>V5WMC9</accession>
<dbReference type="Proteomes" id="UP000018680">
    <property type="component" value="Chromosome"/>
</dbReference>
<proteinExistence type="predicted"/>
<dbReference type="InterPro" id="IPR006070">
    <property type="entry name" value="Sua5-like_dom"/>
</dbReference>
<sequence length="213" mass="23840">MIRYVQAHDPDDRVITHGAKILAEGGLVAYPTDSSWGIGCSSESKAGLEALSRLREDKRSQFSLICSDVSQISSVSNLDTTVFKIIKRHIPGPYVFVLDAIKKIEKKIAVKRREVGIRVPDHQVPIRLVRELGVPVFSLTASRDMVDVYSEEPGFAEEKLFEEGWELEDIPGIDLIIDSGESLERKLSTVVRLSYGLTRLLRQGKGTWDEEDT</sequence>
<dbReference type="EMBL" id="CP006939">
    <property type="protein sequence ID" value="AHC16790.1"/>
    <property type="molecule type" value="Genomic_DNA"/>
</dbReference>
<dbReference type="InterPro" id="IPR052532">
    <property type="entry name" value="SUA5_domain"/>
</dbReference>
<name>V5WMC9_9SPIO</name>
<dbReference type="HOGENOM" id="CLU_031397_3_0_12"/>
<evidence type="ECO:0000259" key="1">
    <source>
        <dbReference type="PROSITE" id="PS51163"/>
    </source>
</evidence>
<dbReference type="InterPro" id="IPR017945">
    <property type="entry name" value="DHBP_synth_RibB-like_a/b_dom"/>
</dbReference>
<dbReference type="GO" id="GO:0003725">
    <property type="term" value="F:double-stranded RNA binding"/>
    <property type="evidence" value="ECO:0007669"/>
    <property type="project" value="InterPro"/>
</dbReference>
<dbReference type="eggNOG" id="COG0009">
    <property type="taxonomic scope" value="Bacteria"/>
</dbReference>
<dbReference type="KEGG" id="slr:L21SP2_3454"/>
<protein>
    <recommendedName>
        <fullName evidence="1">YrdC-like domain-containing protein</fullName>
    </recommendedName>
</protein>
<dbReference type="Gene3D" id="3.90.870.10">
    <property type="entry name" value="DHBP synthase"/>
    <property type="match status" value="1"/>
</dbReference>
<feature type="domain" description="YrdC-like" evidence="1">
    <location>
        <begin position="12"/>
        <end position="206"/>
    </location>
</feature>
<dbReference type="AlphaFoldDB" id="V5WMC9"/>
<evidence type="ECO:0000313" key="2">
    <source>
        <dbReference type="EMBL" id="AHC16790.1"/>
    </source>
</evidence>